<dbReference type="InterPro" id="IPR018108">
    <property type="entry name" value="MCP_transmembrane"/>
</dbReference>
<dbReference type="OrthoDB" id="428293at2759"/>
<dbReference type="Proteomes" id="UP000751190">
    <property type="component" value="Unassembled WGS sequence"/>
</dbReference>
<feature type="transmembrane region" description="Helical" evidence="10">
    <location>
        <begin position="12"/>
        <end position="30"/>
    </location>
</feature>
<dbReference type="GO" id="GO:0006862">
    <property type="term" value="P:nucleotide transport"/>
    <property type="evidence" value="ECO:0007669"/>
    <property type="project" value="InterPro"/>
</dbReference>
<dbReference type="Gene3D" id="1.50.40.10">
    <property type="entry name" value="Mitochondrial carrier domain"/>
    <property type="match status" value="2"/>
</dbReference>
<name>A0A8J5XXU9_DIALT</name>
<evidence type="ECO:0000256" key="5">
    <source>
        <dbReference type="ARBA" id="ARBA00022737"/>
    </source>
</evidence>
<keyword evidence="12" id="KW-1185">Reference proteome</keyword>
<evidence type="ECO:0000256" key="7">
    <source>
        <dbReference type="ARBA" id="ARBA00023136"/>
    </source>
</evidence>
<dbReference type="GO" id="GO:0055085">
    <property type="term" value="P:transmembrane transport"/>
    <property type="evidence" value="ECO:0007669"/>
    <property type="project" value="InterPro"/>
</dbReference>
<reference evidence="11" key="1">
    <citation type="submission" date="2021-05" db="EMBL/GenBank/DDBJ databases">
        <title>The genome of the haptophyte Pavlova lutheri (Diacronema luteri, Pavlovales) - a model for lipid biosynthesis in eukaryotic algae.</title>
        <authorList>
            <person name="Hulatt C.J."/>
            <person name="Posewitz M.C."/>
        </authorList>
    </citation>
    <scope>NUCLEOTIDE SEQUENCE</scope>
    <source>
        <strain evidence="11">NIVA-4/92</strain>
    </source>
</reference>
<dbReference type="InterPro" id="IPR023395">
    <property type="entry name" value="MCP_dom_sf"/>
</dbReference>
<dbReference type="GO" id="GO:0016020">
    <property type="term" value="C:membrane"/>
    <property type="evidence" value="ECO:0007669"/>
    <property type="project" value="UniProtKB-SubCell"/>
</dbReference>
<dbReference type="PANTHER" id="PTHR45683">
    <property type="entry name" value="MITOCHONDRIAL NICOTINAMIDE ADENINE DINUCLEOTIDE TRANSPORTER 1-RELATED-RELATED"/>
    <property type="match status" value="1"/>
</dbReference>
<evidence type="ECO:0000256" key="8">
    <source>
        <dbReference type="PROSITE-ProRule" id="PRU00282"/>
    </source>
</evidence>
<dbReference type="Pfam" id="PF00153">
    <property type="entry name" value="Mito_carr"/>
    <property type="match status" value="3"/>
</dbReference>
<keyword evidence="7 8" id="KW-0472">Membrane</keyword>
<dbReference type="OMA" id="TTVWKHE"/>
<evidence type="ECO:0000256" key="3">
    <source>
        <dbReference type="ARBA" id="ARBA00022448"/>
    </source>
</evidence>
<comment type="caution">
    <text evidence="11">The sequence shown here is derived from an EMBL/GenBank/DDBJ whole genome shotgun (WGS) entry which is preliminary data.</text>
</comment>
<organism evidence="11 12">
    <name type="scientific">Diacronema lutheri</name>
    <name type="common">Unicellular marine alga</name>
    <name type="synonym">Monochrysis lutheri</name>
    <dbReference type="NCBI Taxonomy" id="2081491"/>
    <lineage>
        <taxon>Eukaryota</taxon>
        <taxon>Haptista</taxon>
        <taxon>Haptophyta</taxon>
        <taxon>Pavlovophyceae</taxon>
        <taxon>Pavlovales</taxon>
        <taxon>Pavlovaceae</taxon>
        <taxon>Diacronema</taxon>
    </lineage>
</organism>
<keyword evidence="3 9" id="KW-0813">Transport</keyword>
<evidence type="ECO:0000256" key="2">
    <source>
        <dbReference type="ARBA" id="ARBA00006375"/>
    </source>
</evidence>
<feature type="repeat" description="Solcar" evidence="8">
    <location>
        <begin position="10"/>
        <end position="100"/>
    </location>
</feature>
<dbReference type="InterPro" id="IPR044712">
    <property type="entry name" value="SLC25A32-like"/>
</dbReference>
<proteinExistence type="inferred from homology"/>
<dbReference type="EMBL" id="JAGTXO010000006">
    <property type="protein sequence ID" value="KAG8467425.1"/>
    <property type="molecule type" value="Genomic_DNA"/>
</dbReference>
<evidence type="ECO:0000313" key="12">
    <source>
        <dbReference type="Proteomes" id="UP000751190"/>
    </source>
</evidence>
<keyword evidence="4 8" id="KW-0812">Transmembrane</keyword>
<dbReference type="PROSITE" id="PS50920">
    <property type="entry name" value="SOLCAR"/>
    <property type="match status" value="3"/>
</dbReference>
<dbReference type="SUPFAM" id="SSF103506">
    <property type="entry name" value="Mitochondrial carrier"/>
    <property type="match status" value="1"/>
</dbReference>
<feature type="repeat" description="Solcar" evidence="8">
    <location>
        <begin position="211"/>
        <end position="298"/>
    </location>
</feature>
<protein>
    <submittedName>
        <fullName evidence="11">Uncharacterized protein</fullName>
    </submittedName>
</protein>
<evidence type="ECO:0000313" key="11">
    <source>
        <dbReference type="EMBL" id="KAG8467425.1"/>
    </source>
</evidence>
<keyword evidence="5" id="KW-0677">Repeat</keyword>
<evidence type="ECO:0000256" key="1">
    <source>
        <dbReference type="ARBA" id="ARBA00004141"/>
    </source>
</evidence>
<evidence type="ECO:0000256" key="10">
    <source>
        <dbReference type="SAM" id="Phobius"/>
    </source>
</evidence>
<evidence type="ECO:0000256" key="4">
    <source>
        <dbReference type="ARBA" id="ARBA00022692"/>
    </source>
</evidence>
<accession>A0A8J5XXU9</accession>
<evidence type="ECO:0000256" key="9">
    <source>
        <dbReference type="RuleBase" id="RU000488"/>
    </source>
</evidence>
<comment type="similarity">
    <text evidence="2 9">Belongs to the mitochondrial carrier (TC 2.A.29) family.</text>
</comment>
<sequence length="312" mass="34219">MQRIGDEAPVPSAVLFAAGAVSGAIQTAAWHPLDLLKTRMQVQDARVGRLPVYSSLTHAVRTIVATESWRGFFHGLMPNVVGTALAWGLQLSLYAQLKRWASNGASEHEGSKPHASRNLACSLCAGCLSNFVVHPIFLVKVRMQLQVRPVSGLPAHPEAESAYRDGLHAARRIVREEGVGGLYRGFAPSMLLVSHGAILLMSYEQIRSICPSVLAASFLAKVFATVVTYPTQVLRAVMQQRPQPGAKGTPYSSMFVTTTTLWRQGGLRAFYRGIFAQMLRTVPQSMAFFSIYEFTLKHFTASYRLWAGLPSK</sequence>
<gene>
    <name evidence="11" type="ORF">KFE25_000741</name>
</gene>
<keyword evidence="6 10" id="KW-1133">Transmembrane helix</keyword>
<feature type="repeat" description="Solcar" evidence="8">
    <location>
        <begin position="117"/>
        <end position="209"/>
    </location>
</feature>
<evidence type="ECO:0000256" key="6">
    <source>
        <dbReference type="ARBA" id="ARBA00022989"/>
    </source>
</evidence>
<comment type="subcellular location">
    <subcellularLocation>
        <location evidence="1">Membrane</location>
        <topology evidence="1">Multi-pass membrane protein</topology>
    </subcellularLocation>
</comment>
<dbReference type="AlphaFoldDB" id="A0A8J5XXU9"/>